<dbReference type="Gene3D" id="2.40.50.730">
    <property type="match status" value="1"/>
</dbReference>
<reference evidence="2" key="1">
    <citation type="submission" date="2023-04" db="EMBL/GenBank/DDBJ databases">
        <title>Candida boidinii NBRC 10035.</title>
        <authorList>
            <person name="Ichikawa N."/>
            <person name="Sato H."/>
            <person name="Tonouchi N."/>
        </authorList>
    </citation>
    <scope>NUCLEOTIDE SEQUENCE</scope>
    <source>
        <strain evidence="2">NBRC 10035</strain>
    </source>
</reference>
<dbReference type="SUPFAM" id="SSF53098">
    <property type="entry name" value="Ribonuclease H-like"/>
    <property type="match status" value="1"/>
</dbReference>
<evidence type="ECO:0000313" key="2">
    <source>
        <dbReference type="EMBL" id="GME82299.1"/>
    </source>
</evidence>
<dbReference type="PANTHER" id="PTHR45861:SF1">
    <property type="entry name" value="DNA POLYMERASE ALPHA CATALYTIC SUBUNIT"/>
    <property type="match status" value="1"/>
</dbReference>
<name>A0A9W6WL47_CANBO</name>
<gene>
    <name evidence="2" type="ORF">Cboi02_000675100</name>
</gene>
<dbReference type="GO" id="GO:0003887">
    <property type="term" value="F:DNA-directed DNA polymerase activity"/>
    <property type="evidence" value="ECO:0007669"/>
    <property type="project" value="TreeGrafter"/>
</dbReference>
<organism evidence="2 3">
    <name type="scientific">Candida boidinii</name>
    <name type="common">Yeast</name>
    <dbReference type="NCBI Taxonomy" id="5477"/>
    <lineage>
        <taxon>Eukaryota</taxon>
        <taxon>Fungi</taxon>
        <taxon>Dikarya</taxon>
        <taxon>Ascomycota</taxon>
        <taxon>Saccharomycotina</taxon>
        <taxon>Pichiomycetes</taxon>
        <taxon>Pichiales</taxon>
        <taxon>Pichiaceae</taxon>
        <taxon>Ogataea</taxon>
        <taxon>Ogataea/Candida clade</taxon>
    </lineage>
</organism>
<sequence length="151" mass="17746">MFWLDYAEVENTLLLFGKVRTRTGELLSTMVQIKGLERELYFLPREKRKTLDDDEDEEMKSEEDKDEESSSVKDEKVTAMDVYDEIIPLLMEKYGLKQIKAKPETKKYAFELKDIPKEAEYLKVLLPYETPKSKHIPIPSTLEETLWVHVG</sequence>
<dbReference type="GO" id="GO:0006272">
    <property type="term" value="P:leading strand elongation"/>
    <property type="evidence" value="ECO:0007669"/>
    <property type="project" value="TreeGrafter"/>
</dbReference>
<dbReference type="GO" id="GO:1902975">
    <property type="term" value="P:mitotic DNA replication initiation"/>
    <property type="evidence" value="ECO:0007669"/>
    <property type="project" value="TreeGrafter"/>
</dbReference>
<feature type="region of interest" description="Disordered" evidence="1">
    <location>
        <begin position="51"/>
        <end position="74"/>
    </location>
</feature>
<dbReference type="PANTHER" id="PTHR45861">
    <property type="entry name" value="DNA POLYMERASE ALPHA CATALYTIC SUBUNIT"/>
    <property type="match status" value="1"/>
</dbReference>
<dbReference type="GO" id="GO:0003682">
    <property type="term" value="F:chromatin binding"/>
    <property type="evidence" value="ECO:0007669"/>
    <property type="project" value="TreeGrafter"/>
</dbReference>
<dbReference type="GO" id="GO:0005658">
    <property type="term" value="C:alpha DNA polymerase:primase complex"/>
    <property type="evidence" value="ECO:0007669"/>
    <property type="project" value="TreeGrafter"/>
</dbReference>
<dbReference type="GO" id="GO:0003697">
    <property type="term" value="F:single-stranded DNA binding"/>
    <property type="evidence" value="ECO:0007669"/>
    <property type="project" value="TreeGrafter"/>
</dbReference>
<dbReference type="Gene3D" id="3.30.70.2820">
    <property type="match status" value="1"/>
</dbReference>
<keyword evidence="3" id="KW-1185">Reference proteome</keyword>
<dbReference type="GO" id="GO:0003688">
    <property type="term" value="F:DNA replication origin binding"/>
    <property type="evidence" value="ECO:0007669"/>
    <property type="project" value="TreeGrafter"/>
</dbReference>
<proteinExistence type="predicted"/>
<comment type="caution">
    <text evidence="2">The sequence shown here is derived from an EMBL/GenBank/DDBJ whole genome shotgun (WGS) entry which is preliminary data.</text>
</comment>
<dbReference type="Proteomes" id="UP001165120">
    <property type="component" value="Unassembled WGS sequence"/>
</dbReference>
<dbReference type="AlphaFoldDB" id="A0A9W6WL47"/>
<dbReference type="GO" id="GO:0006273">
    <property type="term" value="P:lagging strand elongation"/>
    <property type="evidence" value="ECO:0007669"/>
    <property type="project" value="TreeGrafter"/>
</dbReference>
<accession>A0A9W6WL47</accession>
<dbReference type="InterPro" id="IPR012337">
    <property type="entry name" value="RNaseH-like_sf"/>
</dbReference>
<evidence type="ECO:0000313" key="3">
    <source>
        <dbReference type="Proteomes" id="UP001165120"/>
    </source>
</evidence>
<protein>
    <submittedName>
        <fullName evidence="2">Unnamed protein product</fullName>
    </submittedName>
</protein>
<dbReference type="EMBL" id="BSXN01005080">
    <property type="protein sequence ID" value="GME82299.1"/>
    <property type="molecule type" value="Genomic_DNA"/>
</dbReference>
<evidence type="ECO:0000256" key="1">
    <source>
        <dbReference type="SAM" id="MobiDB-lite"/>
    </source>
</evidence>
<feature type="compositionally biased region" description="Acidic residues" evidence="1">
    <location>
        <begin position="52"/>
        <end position="67"/>
    </location>
</feature>